<dbReference type="Pfam" id="PF02852">
    <property type="entry name" value="Pyr_redox_dim"/>
    <property type="match status" value="1"/>
</dbReference>
<dbReference type="PANTHER" id="PTHR22912:SF151">
    <property type="entry name" value="DIHYDROLIPOYL DEHYDROGENASE, MITOCHONDRIAL"/>
    <property type="match status" value="1"/>
</dbReference>
<dbReference type="InterPro" id="IPR050151">
    <property type="entry name" value="Class-I_Pyr_Nuc-Dis_Oxidored"/>
</dbReference>
<keyword evidence="4" id="KW-0274">FAD</keyword>
<evidence type="ECO:0000256" key="2">
    <source>
        <dbReference type="ARBA" id="ARBA00007532"/>
    </source>
</evidence>
<evidence type="ECO:0000256" key="5">
    <source>
        <dbReference type="ARBA" id="ARBA00023027"/>
    </source>
</evidence>
<dbReference type="PATRIC" id="fig|742743.3.peg.44"/>
<dbReference type="GO" id="GO:0050660">
    <property type="term" value="F:flavin adenine dinucleotide binding"/>
    <property type="evidence" value="ECO:0007669"/>
    <property type="project" value="TreeGrafter"/>
</dbReference>
<dbReference type="HOGENOM" id="CLU_016755_3_2_9"/>
<evidence type="ECO:0000313" key="8">
    <source>
        <dbReference type="EMBL" id="EHO63985.1"/>
    </source>
</evidence>
<evidence type="ECO:0000313" key="9">
    <source>
        <dbReference type="Proteomes" id="UP000003277"/>
    </source>
</evidence>
<dbReference type="Gene3D" id="3.30.390.30">
    <property type="match status" value="1"/>
</dbReference>
<feature type="domain" description="FAD/NAD(P)-binding" evidence="7">
    <location>
        <begin position="39"/>
        <end position="96"/>
    </location>
</feature>
<comment type="caution">
    <text evidence="8">The sequence shown here is derived from an EMBL/GenBank/DDBJ whole genome shotgun (WGS) entry which is preliminary data.</text>
</comment>
<dbReference type="InterPro" id="IPR036188">
    <property type="entry name" value="FAD/NAD-bd_sf"/>
</dbReference>
<dbReference type="Proteomes" id="UP000003277">
    <property type="component" value="Unassembled WGS sequence"/>
</dbReference>
<dbReference type="AlphaFoldDB" id="H1CXF4"/>
<sequence>MALVMDKVIEEILKYRKYKVWRCLDDNSLLALQRRDGDIATGRHPETQGLFPMEADMERGFFKVNEHFETSVPGIYAIGDIVYGGIQLAHAAEAEGKAAAAAIAGKERAIDMGLVPQCVYTIPEIAAVGISEDQAKKEGLSFKTSRVVMGSNAKSLIADEGGYMKIFTDQENHMLGAQLLCSGADNLISEVSLAIAGGLTMENFLKVIRPHPSVEESLGQAAEGILLK</sequence>
<dbReference type="SUPFAM" id="SSF51905">
    <property type="entry name" value="FAD/NAD(P)-binding domain"/>
    <property type="match status" value="1"/>
</dbReference>
<evidence type="ECO:0000256" key="4">
    <source>
        <dbReference type="ARBA" id="ARBA00022827"/>
    </source>
</evidence>
<dbReference type="EMBL" id="ADLT01000001">
    <property type="protein sequence ID" value="EHO63985.1"/>
    <property type="molecule type" value="Genomic_DNA"/>
</dbReference>
<dbReference type="PRINTS" id="PR00368">
    <property type="entry name" value="FADPNR"/>
</dbReference>
<keyword evidence="3" id="KW-0285">Flavoprotein</keyword>
<comment type="cofactor">
    <cofactor evidence="1">
        <name>FAD</name>
        <dbReference type="ChEBI" id="CHEBI:57692"/>
    </cofactor>
</comment>
<dbReference type="OrthoDB" id="9807946at2"/>
<protein>
    <recommendedName>
        <fullName evidence="10">Dihydrolipoyl dehydrogenase</fullName>
    </recommendedName>
</protein>
<dbReference type="eggNOG" id="COG1249">
    <property type="taxonomic scope" value="Bacteria"/>
</dbReference>
<dbReference type="InterPro" id="IPR004099">
    <property type="entry name" value="Pyr_nucl-diS_OxRdtase_dimer"/>
</dbReference>
<evidence type="ECO:0000259" key="7">
    <source>
        <dbReference type="Pfam" id="PF07992"/>
    </source>
</evidence>
<evidence type="ECO:0000256" key="3">
    <source>
        <dbReference type="ARBA" id="ARBA00022630"/>
    </source>
</evidence>
<organism evidence="8 9">
    <name type="scientific">Dialister succinatiphilus YIT 11850</name>
    <dbReference type="NCBI Taxonomy" id="742743"/>
    <lineage>
        <taxon>Bacteria</taxon>
        <taxon>Bacillati</taxon>
        <taxon>Bacillota</taxon>
        <taxon>Negativicutes</taxon>
        <taxon>Veillonellales</taxon>
        <taxon>Veillonellaceae</taxon>
        <taxon>Dialister</taxon>
    </lineage>
</organism>
<dbReference type="SUPFAM" id="SSF55424">
    <property type="entry name" value="FAD/NAD-linked reductases, dimerisation (C-terminal) domain"/>
    <property type="match status" value="1"/>
</dbReference>
<name>H1CXF4_9FIRM</name>
<proteinExistence type="inferred from homology"/>
<evidence type="ECO:0000256" key="1">
    <source>
        <dbReference type="ARBA" id="ARBA00001974"/>
    </source>
</evidence>
<reference evidence="8 9" key="1">
    <citation type="submission" date="2011-11" db="EMBL/GenBank/DDBJ databases">
        <title>The Genome Sequence of Dialister succinatiphilus YIT 11850.</title>
        <authorList>
            <consortium name="The Broad Institute Genome Sequencing Platform"/>
            <person name="Earl A."/>
            <person name="Ward D."/>
            <person name="Feldgarden M."/>
            <person name="Gevers D."/>
            <person name="Morotomi M."/>
            <person name="Young S.K."/>
            <person name="Zeng Q."/>
            <person name="Gargeya S."/>
            <person name="Fitzgerald M."/>
            <person name="Haas B."/>
            <person name="Abouelleil A."/>
            <person name="Alvarado L."/>
            <person name="Arachchi H.M."/>
            <person name="Berlin A."/>
            <person name="Brown A."/>
            <person name="Chapman S.B."/>
            <person name="Dunbar C."/>
            <person name="Gearin G."/>
            <person name="Goldberg J."/>
            <person name="Griggs A."/>
            <person name="Gujja S."/>
            <person name="Heiman D."/>
            <person name="Howarth C."/>
            <person name="Lui A."/>
            <person name="MacDonald P.J.P."/>
            <person name="Montmayeur A."/>
            <person name="Murphy C."/>
            <person name="Neiman D."/>
            <person name="Pearson M."/>
            <person name="Priest M."/>
            <person name="Roberts A."/>
            <person name="Saif S."/>
            <person name="Shea T."/>
            <person name="Sisk P."/>
            <person name="Stolte C."/>
            <person name="Sykes S."/>
            <person name="Wortman J."/>
            <person name="Nusbaum C."/>
            <person name="Birren B."/>
        </authorList>
    </citation>
    <scope>NUCLEOTIDE SEQUENCE [LARGE SCALE GENOMIC DNA]</scope>
    <source>
        <strain evidence="8 9">YIT 11850</strain>
    </source>
</reference>
<dbReference type="Pfam" id="PF07992">
    <property type="entry name" value="Pyr_redox_2"/>
    <property type="match status" value="1"/>
</dbReference>
<dbReference type="Gene3D" id="3.50.50.60">
    <property type="entry name" value="FAD/NAD(P)-binding domain"/>
    <property type="match status" value="1"/>
</dbReference>
<dbReference type="GO" id="GO:0006103">
    <property type="term" value="P:2-oxoglutarate metabolic process"/>
    <property type="evidence" value="ECO:0007669"/>
    <property type="project" value="TreeGrafter"/>
</dbReference>
<dbReference type="GO" id="GO:0004148">
    <property type="term" value="F:dihydrolipoyl dehydrogenase (NADH) activity"/>
    <property type="evidence" value="ECO:0007669"/>
    <property type="project" value="TreeGrafter"/>
</dbReference>
<evidence type="ECO:0008006" key="10">
    <source>
        <dbReference type="Google" id="ProtNLM"/>
    </source>
</evidence>
<dbReference type="PRINTS" id="PR00411">
    <property type="entry name" value="PNDRDTASEI"/>
</dbReference>
<dbReference type="InterPro" id="IPR016156">
    <property type="entry name" value="FAD/NAD-linked_Rdtase_dimer_sf"/>
</dbReference>
<dbReference type="RefSeq" id="WP_008858549.1">
    <property type="nucleotide sequence ID" value="NZ_JH591187.1"/>
</dbReference>
<gene>
    <name evidence="8" type="ORF">HMPREF9453_00042</name>
</gene>
<dbReference type="InterPro" id="IPR023753">
    <property type="entry name" value="FAD/NAD-binding_dom"/>
</dbReference>
<dbReference type="PANTHER" id="PTHR22912">
    <property type="entry name" value="DISULFIDE OXIDOREDUCTASE"/>
    <property type="match status" value="1"/>
</dbReference>
<accession>H1CXF4</accession>
<comment type="similarity">
    <text evidence="2">Belongs to the class-I pyridine nucleotide-disulfide oxidoreductase family.</text>
</comment>
<keyword evidence="5" id="KW-0520">NAD</keyword>
<dbReference type="STRING" id="742743.HMPREF9453_00042"/>
<evidence type="ECO:0000259" key="6">
    <source>
        <dbReference type="Pfam" id="PF02852"/>
    </source>
</evidence>
<keyword evidence="9" id="KW-1185">Reference proteome</keyword>
<feature type="domain" description="Pyridine nucleotide-disulphide oxidoreductase dimerisation" evidence="6">
    <location>
        <begin position="115"/>
        <end position="221"/>
    </location>
</feature>